<evidence type="ECO:0000313" key="2">
    <source>
        <dbReference type="EMBL" id="CAG5106552.1"/>
    </source>
</evidence>
<reference evidence="2 3" key="1">
    <citation type="submission" date="2021-04" db="EMBL/GenBank/DDBJ databases">
        <authorList>
            <person name="Bliznina A."/>
        </authorList>
    </citation>
    <scope>NUCLEOTIDE SEQUENCE [LARGE SCALE GENOMIC DNA]</scope>
</reference>
<organism evidence="2 3">
    <name type="scientific">Oikopleura dioica</name>
    <name type="common">Tunicate</name>
    <dbReference type="NCBI Taxonomy" id="34765"/>
    <lineage>
        <taxon>Eukaryota</taxon>
        <taxon>Metazoa</taxon>
        <taxon>Chordata</taxon>
        <taxon>Tunicata</taxon>
        <taxon>Appendicularia</taxon>
        <taxon>Copelata</taxon>
        <taxon>Oikopleuridae</taxon>
        <taxon>Oikopleura</taxon>
    </lineage>
</organism>
<evidence type="ECO:0000313" key="3">
    <source>
        <dbReference type="Proteomes" id="UP001158576"/>
    </source>
</evidence>
<evidence type="ECO:0000256" key="1">
    <source>
        <dbReference type="SAM" id="SignalP"/>
    </source>
</evidence>
<accession>A0ABN7SYX6</accession>
<feature type="chain" id="PRO_5047474578" evidence="1">
    <location>
        <begin position="17"/>
        <end position="242"/>
    </location>
</feature>
<keyword evidence="3" id="KW-1185">Reference proteome</keyword>
<dbReference type="EMBL" id="OU015566">
    <property type="protein sequence ID" value="CAG5106552.1"/>
    <property type="molecule type" value="Genomic_DNA"/>
</dbReference>
<name>A0ABN7SYX6_OIKDI</name>
<dbReference type="Proteomes" id="UP001158576">
    <property type="component" value="Chromosome 1"/>
</dbReference>
<sequence length="242" mass="27692">MSWIYRFLLIFGSSAGETTILEDHLGIENPQDKRVERAYERNIERIESDLRHEVEEISGDGCGDGSDGEIVSEIKVTISTCLELSCELEGDLLNKSSDEYIRQSLQILEQFKSCFEQTAVITDSSYEQDDFDVYFTVISPLRTKRHPHFENFYQACLSMTFLHESTESLSDELKSTVKNNIVNTFKEELEEKLQGTENLCFDPQNVTFATTTESYDLTVWNSDVNIQLTFSLLAFVLLLISV</sequence>
<protein>
    <submittedName>
        <fullName evidence="2">Oidioi.mRNA.OKI2018_I69.chr1.g2894.t1.cds</fullName>
    </submittedName>
</protein>
<proteinExistence type="predicted"/>
<feature type="signal peptide" evidence="1">
    <location>
        <begin position="1"/>
        <end position="16"/>
    </location>
</feature>
<gene>
    <name evidence="2" type="ORF">OKIOD_LOCUS11659</name>
</gene>
<keyword evidence="1" id="KW-0732">Signal</keyword>